<evidence type="ECO:0000256" key="5">
    <source>
        <dbReference type="ARBA" id="ARBA00022989"/>
    </source>
</evidence>
<keyword evidence="4" id="KW-0812">Transmembrane</keyword>
<reference evidence="11 12" key="1">
    <citation type="journal article" date="2014" name="Nat. Commun.">
        <title>Klebsormidium flaccidum genome reveals primary factors for plant terrestrial adaptation.</title>
        <authorList>
            <person name="Hori K."/>
            <person name="Maruyama F."/>
            <person name="Fujisawa T."/>
            <person name="Togashi T."/>
            <person name="Yamamoto N."/>
            <person name="Seo M."/>
            <person name="Sato S."/>
            <person name="Yamada T."/>
            <person name="Mori H."/>
            <person name="Tajima N."/>
            <person name="Moriyama T."/>
            <person name="Ikeuchi M."/>
            <person name="Watanabe M."/>
            <person name="Wada H."/>
            <person name="Kobayashi K."/>
            <person name="Saito M."/>
            <person name="Masuda T."/>
            <person name="Sasaki-Sekimoto Y."/>
            <person name="Mashiguchi K."/>
            <person name="Awai K."/>
            <person name="Shimojima M."/>
            <person name="Masuda S."/>
            <person name="Iwai M."/>
            <person name="Nobusawa T."/>
            <person name="Narise T."/>
            <person name="Kondo S."/>
            <person name="Saito H."/>
            <person name="Sato R."/>
            <person name="Murakawa M."/>
            <person name="Ihara Y."/>
            <person name="Oshima-Yamada Y."/>
            <person name="Ohtaka K."/>
            <person name="Satoh M."/>
            <person name="Sonobe K."/>
            <person name="Ishii M."/>
            <person name="Ohtani R."/>
            <person name="Kanamori-Sato M."/>
            <person name="Honoki R."/>
            <person name="Miyazaki D."/>
            <person name="Mochizuki H."/>
            <person name="Umetsu J."/>
            <person name="Higashi K."/>
            <person name="Shibata D."/>
            <person name="Kamiya Y."/>
            <person name="Sato N."/>
            <person name="Nakamura Y."/>
            <person name="Tabata S."/>
            <person name="Ida S."/>
            <person name="Kurokawa K."/>
            <person name="Ohta H."/>
        </authorList>
    </citation>
    <scope>NUCLEOTIDE SEQUENCE [LARGE SCALE GENOMIC DNA]</scope>
    <source>
        <strain evidence="11 12">NIES-2285</strain>
    </source>
</reference>
<sequence length="506" mass="56863">MASSRPPSGLLSPTPTMKLINVTVPQGPAMTDRTRMVTAAVVGISLLLIFGWQADIPFTLQLRTTVHASTTAPELWLPPEGGPSWKPCVKRKEGDSRPSPLFQNNGIAYFYLDGGLGQQAWELCHGVVLAKILNMTLILPSLTVDPYWQDKTTFNDIFNISHFVATLKDDINMTASTALPVELQAPPPLPETKWQDFSAIYKGTPDDYRQKVLPVAKKAGVVQFVGMFGALDDDSLSPEESRLACRAKFQALKFTDPILKLGNDIVERMRQRAGGPFLALHLRFEEDMLAHSGCMYWGGQEEQDRWAEMRKDRSWPAITKPDKELRDIGKCPPTPLEVGMWLKGLGFSRNTRIYLAAGKMYDEKKAMAPFYQRFPFVYTKDMLATAGERKFMDGRSNVRAAVDMHVLTQADVTALTFEGMMGESVQGVRKWNGHKKTIKAPAWGFNRFDNKTWADYQKQIREWTYLEAGDGGPMRRQDRSWSEELFANPLPDCMCNQPVAQVKVDG</sequence>
<dbReference type="GO" id="GO:0016757">
    <property type="term" value="F:glycosyltransferase activity"/>
    <property type="evidence" value="ECO:0007669"/>
    <property type="project" value="UniProtKB-KW"/>
</dbReference>
<keyword evidence="12" id="KW-1185">Reference proteome</keyword>
<evidence type="ECO:0000313" key="11">
    <source>
        <dbReference type="EMBL" id="GAQ77580.1"/>
    </source>
</evidence>
<evidence type="ECO:0000256" key="7">
    <source>
        <dbReference type="ARBA" id="ARBA00023180"/>
    </source>
</evidence>
<keyword evidence="6" id="KW-0472">Membrane</keyword>
<evidence type="ECO:0000256" key="9">
    <source>
        <dbReference type="ARBA" id="ARBA00023277"/>
    </source>
</evidence>
<dbReference type="InterPro" id="IPR019378">
    <property type="entry name" value="GDP-Fuc_O-FucTrfase"/>
</dbReference>
<dbReference type="AlphaFoldDB" id="A0A0U9I672"/>
<comment type="similarity">
    <text evidence="2">Belongs to the glycosyltransferase GT106 family.</text>
</comment>
<keyword evidence="11" id="KW-0328">Glycosyltransferase</keyword>
<keyword evidence="8" id="KW-0294">Fucose metabolism</keyword>
<proteinExistence type="inferred from homology"/>
<dbReference type="EMBL" id="DF236950">
    <property type="protein sequence ID" value="GAQ77580.1"/>
    <property type="molecule type" value="Genomic_DNA"/>
</dbReference>
<dbReference type="GO" id="GO:0016020">
    <property type="term" value="C:membrane"/>
    <property type="evidence" value="ECO:0007669"/>
    <property type="project" value="UniProtKB-SubCell"/>
</dbReference>
<dbReference type="PANTHER" id="PTHR31741">
    <property type="entry name" value="OS02G0726500 PROTEIN-RELATED"/>
    <property type="match status" value="1"/>
</dbReference>
<accession>A0A0U9I672</accession>
<dbReference type="GO" id="GO:0005737">
    <property type="term" value="C:cytoplasm"/>
    <property type="evidence" value="ECO:0000318"/>
    <property type="project" value="GO_Central"/>
</dbReference>
<evidence type="ECO:0000256" key="2">
    <source>
        <dbReference type="ARBA" id="ARBA00007737"/>
    </source>
</evidence>
<dbReference type="Pfam" id="PF10250">
    <property type="entry name" value="O-FucT"/>
    <property type="match status" value="1"/>
</dbReference>
<dbReference type="PIRSF" id="PIRSF009360">
    <property type="entry name" value="UCP009360"/>
    <property type="match status" value="1"/>
</dbReference>
<keyword evidence="9" id="KW-0119">Carbohydrate metabolism</keyword>
<dbReference type="InterPro" id="IPR024709">
    <property type="entry name" value="FucosylTrfase_pln"/>
</dbReference>
<protein>
    <recommendedName>
        <fullName evidence="10">O-fucosyltransferase family protein</fullName>
    </recommendedName>
</protein>
<keyword evidence="5" id="KW-1133">Transmembrane helix</keyword>
<keyword evidence="7" id="KW-0325">Glycoprotein</keyword>
<name>A0A0U9I672_KLENI</name>
<evidence type="ECO:0000256" key="4">
    <source>
        <dbReference type="ARBA" id="ARBA00022692"/>
    </source>
</evidence>
<keyword evidence="3 11" id="KW-0808">Transferase</keyword>
<evidence type="ECO:0000256" key="6">
    <source>
        <dbReference type="ARBA" id="ARBA00023136"/>
    </source>
</evidence>
<dbReference type="PANTHER" id="PTHR31741:SF99">
    <property type="entry name" value="O-FUCOSYLTRANSFERASE FAMILY PROTEIN"/>
    <property type="match status" value="1"/>
</dbReference>
<organism evidence="11 12">
    <name type="scientific">Klebsormidium nitens</name>
    <name type="common">Green alga</name>
    <name type="synonym">Ulothrix nitens</name>
    <dbReference type="NCBI Taxonomy" id="105231"/>
    <lineage>
        <taxon>Eukaryota</taxon>
        <taxon>Viridiplantae</taxon>
        <taxon>Streptophyta</taxon>
        <taxon>Klebsormidiophyceae</taxon>
        <taxon>Klebsormidiales</taxon>
        <taxon>Klebsormidiaceae</taxon>
        <taxon>Klebsormidium</taxon>
    </lineage>
</organism>
<evidence type="ECO:0000256" key="10">
    <source>
        <dbReference type="ARBA" id="ARBA00030350"/>
    </source>
</evidence>
<evidence type="ECO:0000256" key="1">
    <source>
        <dbReference type="ARBA" id="ARBA00004370"/>
    </source>
</evidence>
<evidence type="ECO:0000313" key="12">
    <source>
        <dbReference type="Proteomes" id="UP000054558"/>
    </source>
</evidence>
<evidence type="ECO:0000256" key="8">
    <source>
        <dbReference type="ARBA" id="ARBA00023253"/>
    </source>
</evidence>
<evidence type="ECO:0000256" key="3">
    <source>
        <dbReference type="ARBA" id="ARBA00022679"/>
    </source>
</evidence>
<gene>
    <name evidence="11" type="ORF">KFL_000010290</name>
</gene>
<comment type="subcellular location">
    <subcellularLocation>
        <location evidence="1">Membrane</location>
    </subcellularLocation>
</comment>
<dbReference type="GO" id="GO:0006004">
    <property type="term" value="P:fucose metabolic process"/>
    <property type="evidence" value="ECO:0007669"/>
    <property type="project" value="UniProtKB-KW"/>
</dbReference>
<dbReference type="Proteomes" id="UP000054558">
    <property type="component" value="Unassembled WGS sequence"/>
</dbReference>